<keyword evidence="7 12" id="KW-0418">Kinase</keyword>
<dbReference type="EC" id="2.7.11.1" evidence="3"/>
<gene>
    <name evidence="12" type="ORF">V5N11_010072</name>
</gene>
<dbReference type="Gene3D" id="3.30.200.20">
    <property type="entry name" value="Phosphorylase Kinase, domain 1"/>
    <property type="match status" value="1"/>
</dbReference>
<evidence type="ECO:0000256" key="6">
    <source>
        <dbReference type="ARBA" id="ARBA00022741"/>
    </source>
</evidence>
<reference evidence="12 13" key="1">
    <citation type="submission" date="2024-04" db="EMBL/GenBank/DDBJ databases">
        <title>Genome assembly C_amara_ONT_v2.</title>
        <authorList>
            <person name="Yant L."/>
            <person name="Moore C."/>
            <person name="Slenker M."/>
        </authorList>
    </citation>
    <scope>NUCLEOTIDE SEQUENCE [LARGE SCALE GENOMIC DNA]</scope>
    <source>
        <tissue evidence="12">Leaf</tissue>
    </source>
</reference>
<dbReference type="InterPro" id="IPR000719">
    <property type="entry name" value="Prot_kinase_dom"/>
</dbReference>
<dbReference type="Pfam" id="PF00069">
    <property type="entry name" value="Pkinase"/>
    <property type="match status" value="1"/>
</dbReference>
<keyword evidence="6" id="KW-0547">Nucleotide-binding</keyword>
<dbReference type="EMBL" id="JBANAX010000458">
    <property type="protein sequence ID" value="KAL1208095.1"/>
    <property type="molecule type" value="Genomic_DNA"/>
</dbReference>
<dbReference type="PROSITE" id="PS00108">
    <property type="entry name" value="PROTEIN_KINASE_ST"/>
    <property type="match status" value="1"/>
</dbReference>
<dbReference type="PROSITE" id="PS50011">
    <property type="entry name" value="PROTEIN_KINASE_DOM"/>
    <property type="match status" value="1"/>
</dbReference>
<dbReference type="Proteomes" id="UP001558713">
    <property type="component" value="Unassembled WGS sequence"/>
</dbReference>
<dbReference type="FunFam" id="1.10.510.10:FF:000108">
    <property type="entry name" value="L-type lectin-domain containing receptor kinase S.4"/>
    <property type="match status" value="1"/>
</dbReference>
<evidence type="ECO:0000256" key="2">
    <source>
        <dbReference type="ARBA" id="ARBA00010217"/>
    </source>
</evidence>
<proteinExistence type="inferred from homology"/>
<name>A0ABD1B298_CARAN</name>
<dbReference type="SUPFAM" id="SSF56112">
    <property type="entry name" value="Protein kinase-like (PK-like)"/>
    <property type="match status" value="1"/>
</dbReference>
<evidence type="ECO:0000259" key="11">
    <source>
        <dbReference type="PROSITE" id="PS50011"/>
    </source>
</evidence>
<accession>A0ABD1B298</accession>
<dbReference type="GO" id="GO:0004674">
    <property type="term" value="F:protein serine/threonine kinase activity"/>
    <property type="evidence" value="ECO:0007669"/>
    <property type="project" value="UniProtKB-KW"/>
</dbReference>
<keyword evidence="13" id="KW-1185">Reference proteome</keyword>
<keyword evidence="5" id="KW-0808">Transferase</keyword>
<evidence type="ECO:0000256" key="10">
    <source>
        <dbReference type="ARBA" id="ARBA00048679"/>
    </source>
</evidence>
<evidence type="ECO:0000256" key="8">
    <source>
        <dbReference type="ARBA" id="ARBA00022840"/>
    </source>
</evidence>
<keyword evidence="4" id="KW-0723">Serine/threonine-protein kinase</keyword>
<comment type="catalytic activity">
    <reaction evidence="9">
        <text>L-threonyl-[protein] + ATP = O-phospho-L-threonyl-[protein] + ADP + H(+)</text>
        <dbReference type="Rhea" id="RHEA:46608"/>
        <dbReference type="Rhea" id="RHEA-COMP:11060"/>
        <dbReference type="Rhea" id="RHEA-COMP:11605"/>
        <dbReference type="ChEBI" id="CHEBI:15378"/>
        <dbReference type="ChEBI" id="CHEBI:30013"/>
        <dbReference type="ChEBI" id="CHEBI:30616"/>
        <dbReference type="ChEBI" id="CHEBI:61977"/>
        <dbReference type="ChEBI" id="CHEBI:456216"/>
        <dbReference type="EC" id="2.7.11.1"/>
    </reaction>
</comment>
<protein>
    <recommendedName>
        <fullName evidence="3">non-specific serine/threonine protein kinase</fullName>
        <ecNumber evidence="3">2.7.11.1</ecNumber>
    </recommendedName>
</protein>
<keyword evidence="12" id="KW-0675">Receptor</keyword>
<dbReference type="InterPro" id="IPR008271">
    <property type="entry name" value="Ser/Thr_kinase_AS"/>
</dbReference>
<dbReference type="InterPro" id="IPR011009">
    <property type="entry name" value="Kinase-like_dom_sf"/>
</dbReference>
<comment type="catalytic activity">
    <reaction evidence="10">
        <text>L-seryl-[protein] + ATP = O-phospho-L-seryl-[protein] + ADP + H(+)</text>
        <dbReference type="Rhea" id="RHEA:17989"/>
        <dbReference type="Rhea" id="RHEA-COMP:9863"/>
        <dbReference type="Rhea" id="RHEA-COMP:11604"/>
        <dbReference type="ChEBI" id="CHEBI:15378"/>
        <dbReference type="ChEBI" id="CHEBI:29999"/>
        <dbReference type="ChEBI" id="CHEBI:30616"/>
        <dbReference type="ChEBI" id="CHEBI:83421"/>
        <dbReference type="ChEBI" id="CHEBI:456216"/>
        <dbReference type="EC" id="2.7.11.1"/>
    </reaction>
</comment>
<dbReference type="Gene3D" id="1.10.510.10">
    <property type="entry name" value="Transferase(Phosphotransferase) domain 1"/>
    <property type="match status" value="1"/>
</dbReference>
<evidence type="ECO:0000313" key="13">
    <source>
        <dbReference type="Proteomes" id="UP001558713"/>
    </source>
</evidence>
<evidence type="ECO:0000256" key="9">
    <source>
        <dbReference type="ARBA" id="ARBA00047899"/>
    </source>
</evidence>
<sequence length="287" mass="32088">MKQFVAEVITMGNLEHRNLVPLLGYCRRKGELLLVSEYMPNGSLDQYLFHGQNPSLTWFQRISILKDIASALSYLHTGTKQVVLHRDIKASNVMLDSEFNARLGDFGMAKFHDHGANLSATTAVGTIGYMAPELIAMGTSTKTDVYAFGAFVLEVTCGRRPVEPELPVEKQYMIKWVWECWKRASLLETRDPRLGREFKFDEVEMVLKLGLICTNALPETRPTMGQVVQYLNRNLPLPDFSPYSPGIGAVMPFSMETSSSVAIGIPNPRNSSISMFVTHSILDGHGR</sequence>
<evidence type="ECO:0000256" key="7">
    <source>
        <dbReference type="ARBA" id="ARBA00022777"/>
    </source>
</evidence>
<dbReference type="SMART" id="SM00220">
    <property type="entry name" value="S_TKc"/>
    <property type="match status" value="1"/>
</dbReference>
<comment type="caution">
    <text evidence="12">The sequence shown here is derived from an EMBL/GenBank/DDBJ whole genome shotgun (WGS) entry which is preliminary data.</text>
</comment>
<dbReference type="InterPro" id="IPR050528">
    <property type="entry name" value="L-type_Lectin-RKs"/>
</dbReference>
<evidence type="ECO:0000313" key="12">
    <source>
        <dbReference type="EMBL" id="KAL1208095.1"/>
    </source>
</evidence>
<feature type="domain" description="Protein kinase" evidence="11">
    <location>
        <begin position="1"/>
        <end position="235"/>
    </location>
</feature>
<comment type="similarity">
    <text evidence="2">In the C-terminal section; belongs to the protein kinase superfamily. Ser/Thr protein kinase family.</text>
</comment>
<comment type="similarity">
    <text evidence="1">In the N-terminal section; belongs to the leguminous lectin family.</text>
</comment>
<evidence type="ECO:0000256" key="3">
    <source>
        <dbReference type="ARBA" id="ARBA00012513"/>
    </source>
</evidence>
<keyword evidence="8" id="KW-0067">ATP-binding</keyword>
<dbReference type="PIRSF" id="PIRSF000654">
    <property type="entry name" value="Integrin-linked_kinase"/>
    <property type="match status" value="1"/>
</dbReference>
<evidence type="ECO:0000256" key="5">
    <source>
        <dbReference type="ARBA" id="ARBA00022679"/>
    </source>
</evidence>
<dbReference type="GO" id="GO:0005524">
    <property type="term" value="F:ATP binding"/>
    <property type="evidence" value="ECO:0007669"/>
    <property type="project" value="UniProtKB-KW"/>
</dbReference>
<dbReference type="AlphaFoldDB" id="A0ABD1B298"/>
<evidence type="ECO:0000256" key="1">
    <source>
        <dbReference type="ARBA" id="ARBA00008536"/>
    </source>
</evidence>
<evidence type="ECO:0000256" key="4">
    <source>
        <dbReference type="ARBA" id="ARBA00022527"/>
    </source>
</evidence>
<dbReference type="PANTHER" id="PTHR27007">
    <property type="match status" value="1"/>
</dbReference>
<organism evidence="12 13">
    <name type="scientific">Cardamine amara subsp. amara</name>
    <dbReference type="NCBI Taxonomy" id="228776"/>
    <lineage>
        <taxon>Eukaryota</taxon>
        <taxon>Viridiplantae</taxon>
        <taxon>Streptophyta</taxon>
        <taxon>Embryophyta</taxon>
        <taxon>Tracheophyta</taxon>
        <taxon>Spermatophyta</taxon>
        <taxon>Magnoliopsida</taxon>
        <taxon>eudicotyledons</taxon>
        <taxon>Gunneridae</taxon>
        <taxon>Pentapetalae</taxon>
        <taxon>rosids</taxon>
        <taxon>malvids</taxon>
        <taxon>Brassicales</taxon>
        <taxon>Brassicaceae</taxon>
        <taxon>Cardamineae</taxon>
        <taxon>Cardamine</taxon>
    </lineage>
</organism>